<dbReference type="GO" id="GO:0005829">
    <property type="term" value="C:cytosol"/>
    <property type="evidence" value="ECO:0007669"/>
    <property type="project" value="TreeGrafter"/>
</dbReference>
<evidence type="ECO:0000256" key="1">
    <source>
        <dbReference type="ARBA" id="ARBA00001966"/>
    </source>
</evidence>
<dbReference type="SMART" id="SM00729">
    <property type="entry name" value="Elp3"/>
    <property type="match status" value="1"/>
</dbReference>
<organism evidence="11 12">
    <name type="scientific">Lymnaea stagnalis</name>
    <name type="common">Great pond snail</name>
    <name type="synonym">Helix stagnalis</name>
    <dbReference type="NCBI Taxonomy" id="6523"/>
    <lineage>
        <taxon>Eukaryota</taxon>
        <taxon>Metazoa</taxon>
        <taxon>Spiralia</taxon>
        <taxon>Lophotrochozoa</taxon>
        <taxon>Mollusca</taxon>
        <taxon>Gastropoda</taxon>
        <taxon>Heterobranchia</taxon>
        <taxon>Euthyneura</taxon>
        <taxon>Panpulmonata</taxon>
        <taxon>Hygrophila</taxon>
        <taxon>Lymnaeoidea</taxon>
        <taxon>Lymnaeidae</taxon>
        <taxon>Lymnaea</taxon>
    </lineage>
</organism>
<dbReference type="NCBIfam" id="TIGR00089">
    <property type="entry name" value="MiaB/RimO family radical SAM methylthiotransferase"/>
    <property type="match status" value="1"/>
</dbReference>
<dbReference type="GO" id="GO:0035597">
    <property type="term" value="F:tRNA-2-methylthio-N(6)-dimethylallyladenosine(37) synthase activity"/>
    <property type="evidence" value="ECO:0007669"/>
    <property type="project" value="TreeGrafter"/>
</dbReference>
<comment type="caution">
    <text evidence="11">The sequence shown here is derived from an EMBL/GenBank/DDBJ whole genome shotgun (WGS) entry which is preliminary data.</text>
</comment>
<accession>A0AAV2INM8</accession>
<dbReference type="GO" id="GO:0080090">
    <property type="term" value="P:regulation of primary metabolic process"/>
    <property type="evidence" value="ECO:0007669"/>
    <property type="project" value="UniProtKB-ARBA"/>
</dbReference>
<evidence type="ECO:0000256" key="7">
    <source>
        <dbReference type="ARBA" id="ARBA00023014"/>
    </source>
</evidence>
<dbReference type="InterPro" id="IPR038135">
    <property type="entry name" value="Methylthiotransferase_N_sf"/>
</dbReference>
<keyword evidence="3" id="KW-0004">4Fe-4S</keyword>
<evidence type="ECO:0000313" key="11">
    <source>
        <dbReference type="EMBL" id="CAL1547916.1"/>
    </source>
</evidence>
<dbReference type="Proteomes" id="UP001497497">
    <property type="component" value="Unassembled WGS sequence"/>
</dbReference>
<keyword evidence="6" id="KW-0408">Iron</keyword>
<dbReference type="InterPro" id="IPR006463">
    <property type="entry name" value="MiaB_methiolase"/>
</dbReference>
<dbReference type="EMBL" id="CAXITT010001105">
    <property type="protein sequence ID" value="CAL1547916.1"/>
    <property type="molecule type" value="Genomic_DNA"/>
</dbReference>
<dbReference type="Pfam" id="PF00919">
    <property type="entry name" value="UPF0004"/>
    <property type="match status" value="1"/>
</dbReference>
<feature type="domain" description="TRAM" evidence="8">
    <location>
        <begin position="537"/>
        <end position="607"/>
    </location>
</feature>
<dbReference type="InterPro" id="IPR013848">
    <property type="entry name" value="Methylthiotransferase_N"/>
</dbReference>
<dbReference type="AlphaFoldDB" id="A0AAV2INM8"/>
<reference evidence="11 12" key="1">
    <citation type="submission" date="2024-04" db="EMBL/GenBank/DDBJ databases">
        <authorList>
            <consortium name="Genoscope - CEA"/>
            <person name="William W."/>
        </authorList>
    </citation>
    <scope>NUCLEOTIDE SEQUENCE [LARGE SCALE GENOMIC DNA]</scope>
</reference>
<dbReference type="SUPFAM" id="SSF102114">
    <property type="entry name" value="Radical SAM enzymes"/>
    <property type="match status" value="1"/>
</dbReference>
<evidence type="ECO:0000313" key="12">
    <source>
        <dbReference type="Proteomes" id="UP001497497"/>
    </source>
</evidence>
<dbReference type="Gene3D" id="3.80.30.20">
    <property type="entry name" value="tm_1862 like domain"/>
    <property type="match status" value="1"/>
</dbReference>
<dbReference type="InterPro" id="IPR023404">
    <property type="entry name" value="rSAM_horseshoe"/>
</dbReference>
<gene>
    <name evidence="11" type="ORF">GSLYS_00021233001</name>
</gene>
<evidence type="ECO:0000256" key="5">
    <source>
        <dbReference type="ARBA" id="ARBA00022723"/>
    </source>
</evidence>
<evidence type="ECO:0000256" key="3">
    <source>
        <dbReference type="ARBA" id="ARBA00022485"/>
    </source>
</evidence>
<evidence type="ECO:0000256" key="2">
    <source>
        <dbReference type="ARBA" id="ARBA00009815"/>
    </source>
</evidence>
<dbReference type="FunFam" id="3.80.30.20:FF:000003">
    <property type="entry name" value="CDK5 regulatory subunit-associated protein 1"/>
    <property type="match status" value="1"/>
</dbReference>
<protein>
    <recommendedName>
        <fullName evidence="13">CDK5 regulatory subunit-associated protein 1</fullName>
    </recommendedName>
</protein>
<dbReference type="GO" id="GO:0046872">
    <property type="term" value="F:metal ion binding"/>
    <property type="evidence" value="ECO:0007669"/>
    <property type="project" value="UniProtKB-KW"/>
</dbReference>
<dbReference type="SFLD" id="SFLDS00029">
    <property type="entry name" value="Radical_SAM"/>
    <property type="match status" value="1"/>
</dbReference>
<proteinExistence type="inferred from homology"/>
<dbReference type="PROSITE" id="PS51449">
    <property type="entry name" value="MTTASE_N"/>
    <property type="match status" value="1"/>
</dbReference>
<dbReference type="SFLD" id="SFLDF00273">
    <property type="entry name" value="(dimethylallyl)adenosine_tRNA"/>
    <property type="match status" value="1"/>
</dbReference>
<dbReference type="SFLD" id="SFLDF00413">
    <property type="entry name" value="CDK5RAP1"/>
    <property type="match status" value="1"/>
</dbReference>
<dbReference type="PANTHER" id="PTHR43020">
    <property type="entry name" value="CDK5 REGULATORY SUBUNIT-ASSOCIATED PROTEIN 1"/>
    <property type="match status" value="1"/>
</dbReference>
<comment type="similarity">
    <text evidence="2">Belongs to the methylthiotransferase family. MiaB subfamily.</text>
</comment>
<feature type="domain" description="MTTase N-terminal" evidence="9">
    <location>
        <begin position="135"/>
        <end position="254"/>
    </location>
</feature>
<dbReference type="InterPro" id="IPR020612">
    <property type="entry name" value="Methylthiotransferase_CS"/>
</dbReference>
<dbReference type="InterPro" id="IPR002792">
    <property type="entry name" value="TRAM_dom"/>
</dbReference>
<keyword evidence="12" id="KW-1185">Reference proteome</keyword>
<dbReference type="SFLD" id="SFLDG01082">
    <property type="entry name" value="B12-binding_domain_containing"/>
    <property type="match status" value="1"/>
</dbReference>
<keyword evidence="7" id="KW-0411">Iron-sulfur</keyword>
<dbReference type="PROSITE" id="PS50926">
    <property type="entry name" value="TRAM"/>
    <property type="match status" value="1"/>
</dbReference>
<dbReference type="GO" id="GO:0060255">
    <property type="term" value="P:regulation of macromolecule metabolic process"/>
    <property type="evidence" value="ECO:0007669"/>
    <property type="project" value="UniProtKB-ARBA"/>
</dbReference>
<comment type="cofactor">
    <cofactor evidence="1">
        <name>[4Fe-4S] cluster</name>
        <dbReference type="ChEBI" id="CHEBI:49883"/>
    </cofactor>
</comment>
<sequence length="631" mass="70782">MASLIFCRNVGQFLTPLQSQACCKTFSVIQMHQLAALSSPRLVRKSYNEPPNSNLLYFFHDTSVRNVSTTCNRRHNDKGLFNSSLTQKKQLQQGPGLNDFLSGVSLPLQESDDGTDIVLEDESYLGAHHFQGYNRKVFIETYGCQMNVNDTEIAQSILLQNGFKKASNITEADVVLLVTCAIREGAEEKIWTRLQNLKGIKVKRGRKHPLKLGILGCMAERLKHKILEKEKMVDIVCGPDAYRDLPRLLTEVYTSDAAAVNVQLSLEETYADVVPVRLNSDSPSAFVSIMRGCDNMCTYCIVPFTRGRERSRPISSIVEEINILSEQGVKNVTLLGQNVNSYRDLSMEAGDQNSESTQLSTGFSTVYKPKTGGLRFAALLKAVAEVNPEMRIRFTSPHPKDFPDEVLQTMLNYPNICKQIHLPAQSGNSDVLASMGRGYTREAYLLLVQHIRSILPGVSLSSDFIAGFCGETEEAHQDTLSLIDIVKYNYAFCFPYSMRQKTKAYHRLQDNVPKDVKSRRHLELFDRYRVHADIRHKSLIGEKQLVLVEGESRKSSLDLSGLNDANTRVVFPSIPLGSENLHPQPGDYVVVEITSGSSLTLQGKALYKTTLTEFSKSLLHEPRVEYVQRNL</sequence>
<name>A0AAV2INM8_LYMST</name>
<dbReference type="PANTHER" id="PTHR43020:SF2">
    <property type="entry name" value="MITOCHONDRIAL TRNA METHYLTHIOTRANSFERASE CDK5RAP1"/>
    <property type="match status" value="1"/>
</dbReference>
<dbReference type="Pfam" id="PF04055">
    <property type="entry name" value="Radical_SAM"/>
    <property type="match status" value="1"/>
</dbReference>
<keyword evidence="4" id="KW-0949">S-adenosyl-L-methionine</keyword>
<evidence type="ECO:0000256" key="4">
    <source>
        <dbReference type="ARBA" id="ARBA00022691"/>
    </source>
</evidence>
<dbReference type="PROSITE" id="PS51918">
    <property type="entry name" value="RADICAL_SAM"/>
    <property type="match status" value="1"/>
</dbReference>
<dbReference type="SFLD" id="SFLDG01061">
    <property type="entry name" value="methylthiotransferase"/>
    <property type="match status" value="1"/>
</dbReference>
<feature type="domain" description="Radical SAM core" evidence="10">
    <location>
        <begin position="279"/>
        <end position="535"/>
    </location>
</feature>
<dbReference type="Pfam" id="PF01938">
    <property type="entry name" value="TRAM"/>
    <property type="match status" value="1"/>
</dbReference>
<dbReference type="NCBIfam" id="TIGR01574">
    <property type="entry name" value="miaB-methiolase"/>
    <property type="match status" value="1"/>
</dbReference>
<evidence type="ECO:0008006" key="13">
    <source>
        <dbReference type="Google" id="ProtNLM"/>
    </source>
</evidence>
<dbReference type="InterPro" id="IPR005839">
    <property type="entry name" value="Methylthiotransferase"/>
</dbReference>
<dbReference type="PROSITE" id="PS01278">
    <property type="entry name" value="MTTASE_RADICAL"/>
    <property type="match status" value="1"/>
</dbReference>
<evidence type="ECO:0000256" key="6">
    <source>
        <dbReference type="ARBA" id="ARBA00023004"/>
    </source>
</evidence>
<dbReference type="InterPro" id="IPR007197">
    <property type="entry name" value="rSAM"/>
</dbReference>
<evidence type="ECO:0000259" key="10">
    <source>
        <dbReference type="PROSITE" id="PS51918"/>
    </source>
</evidence>
<dbReference type="FunFam" id="3.40.50.12160:FF:000003">
    <property type="entry name" value="CDK5 regulatory subunit-associated protein 1"/>
    <property type="match status" value="1"/>
</dbReference>
<keyword evidence="5" id="KW-0479">Metal-binding</keyword>
<evidence type="ECO:0000259" key="8">
    <source>
        <dbReference type="PROSITE" id="PS50926"/>
    </source>
</evidence>
<evidence type="ECO:0000259" key="9">
    <source>
        <dbReference type="PROSITE" id="PS51449"/>
    </source>
</evidence>
<dbReference type="InterPro" id="IPR006638">
    <property type="entry name" value="Elp3/MiaA/NifB-like_rSAM"/>
</dbReference>
<dbReference type="GO" id="GO:0051539">
    <property type="term" value="F:4 iron, 4 sulfur cluster binding"/>
    <property type="evidence" value="ECO:0007669"/>
    <property type="project" value="UniProtKB-KW"/>
</dbReference>
<dbReference type="GO" id="GO:0005739">
    <property type="term" value="C:mitochondrion"/>
    <property type="evidence" value="ECO:0007669"/>
    <property type="project" value="TreeGrafter"/>
</dbReference>
<dbReference type="InterPro" id="IPR058240">
    <property type="entry name" value="rSAM_sf"/>
</dbReference>
<dbReference type="Gene3D" id="3.40.50.12160">
    <property type="entry name" value="Methylthiotransferase, N-terminal domain"/>
    <property type="match status" value="1"/>
</dbReference>